<dbReference type="Gene3D" id="3.40.630.30">
    <property type="match status" value="1"/>
</dbReference>
<reference evidence="1 2" key="1">
    <citation type="submission" date="2019-04" db="EMBL/GenBank/DDBJ databases">
        <title>Microbes associate with the intestines of laboratory mice.</title>
        <authorList>
            <person name="Navarre W."/>
            <person name="Wong E."/>
            <person name="Huang K."/>
            <person name="Tropini C."/>
            <person name="Ng K."/>
            <person name="Yu B."/>
        </authorList>
    </citation>
    <scope>NUCLEOTIDE SEQUENCE [LARGE SCALE GENOMIC DNA]</scope>
    <source>
        <strain evidence="1 2">NM39_I3</strain>
    </source>
</reference>
<evidence type="ECO:0000313" key="2">
    <source>
        <dbReference type="Proteomes" id="UP000310032"/>
    </source>
</evidence>
<organism evidence="1 2">
    <name type="scientific">Parabacteroides distasonis</name>
    <dbReference type="NCBI Taxonomy" id="823"/>
    <lineage>
        <taxon>Bacteria</taxon>
        <taxon>Pseudomonadati</taxon>
        <taxon>Bacteroidota</taxon>
        <taxon>Bacteroidia</taxon>
        <taxon>Bacteroidales</taxon>
        <taxon>Tannerellaceae</taxon>
        <taxon>Parabacteroides</taxon>
    </lineage>
</organism>
<accession>A0A4S2EM39</accession>
<dbReference type="Proteomes" id="UP000310032">
    <property type="component" value="Unassembled WGS sequence"/>
</dbReference>
<dbReference type="SUPFAM" id="SSF55729">
    <property type="entry name" value="Acyl-CoA N-acyltransferases (Nat)"/>
    <property type="match status" value="1"/>
</dbReference>
<name>A0A4S2EM39_PARDI</name>
<comment type="caution">
    <text evidence="1">The sequence shown here is derived from an EMBL/GenBank/DDBJ whole genome shotgun (WGS) entry which is preliminary data.</text>
</comment>
<dbReference type="InterPro" id="IPR016181">
    <property type="entry name" value="Acyl_CoA_acyltransferase"/>
</dbReference>
<proteinExistence type="predicted"/>
<protein>
    <submittedName>
        <fullName evidence="1">Uncharacterized protein</fullName>
    </submittedName>
</protein>
<evidence type="ECO:0000313" key="1">
    <source>
        <dbReference type="EMBL" id="TGY55603.1"/>
    </source>
</evidence>
<dbReference type="AlphaFoldDB" id="A0A4S2EM39"/>
<dbReference type="EMBL" id="SRYM01000046">
    <property type="protein sequence ID" value="TGY55603.1"/>
    <property type="molecule type" value="Genomic_DNA"/>
</dbReference>
<gene>
    <name evidence="1" type="ORF">E5342_14040</name>
</gene>
<sequence length="171" mass="19721">MVEDIQSVYNEELSYFPKSYIYVVEDFRGEMIGCIRVMKWDKKDELPIQRIFNINPLQCIKKGGDMTFWHIGRFAINSLANASGISLFKQLMIFAIVPICKSLNGYMIAECDSKLLKIMNRLGIDTRRLGEGISYLGSETIPVYADRKGLLRFYSNFKHLYYDTNLSVSSN</sequence>